<dbReference type="OrthoDB" id="6691119at2"/>
<dbReference type="RefSeq" id="WP_122953247.1">
    <property type="nucleotide sequence ID" value="NZ_BJOD01000089.1"/>
</dbReference>
<evidence type="ECO:0000256" key="1">
    <source>
        <dbReference type="SAM" id="Phobius"/>
    </source>
</evidence>
<keyword evidence="1" id="KW-1133">Transmembrane helix</keyword>
<protein>
    <submittedName>
        <fullName evidence="3">DUF2628 domain-containing protein</fullName>
    </submittedName>
</protein>
<feature type="transmembrane region" description="Helical" evidence="1">
    <location>
        <begin position="82"/>
        <end position="101"/>
    </location>
</feature>
<dbReference type="AlphaFoldDB" id="A0A3M8AKP8"/>
<evidence type="ECO:0000313" key="2">
    <source>
        <dbReference type="EMBL" id="GED28675.1"/>
    </source>
</evidence>
<comment type="caution">
    <text evidence="3">The sequence shown here is derived from an EMBL/GenBank/DDBJ whole genome shotgun (WGS) entry which is preliminary data.</text>
</comment>
<keyword evidence="1" id="KW-0472">Membrane</keyword>
<dbReference type="Proteomes" id="UP000276178">
    <property type="component" value="Unassembled WGS sequence"/>
</dbReference>
<proteinExistence type="predicted"/>
<dbReference type="Proteomes" id="UP000317180">
    <property type="component" value="Unassembled WGS sequence"/>
</dbReference>
<gene>
    <name evidence="2" type="ORF">BAG01nite_47770</name>
    <name evidence="3" type="ORF">EB820_19555</name>
</gene>
<reference evidence="3 4" key="1">
    <citation type="submission" date="2018-10" db="EMBL/GenBank/DDBJ databases">
        <title>Phylogenomics of Brevibacillus.</title>
        <authorList>
            <person name="Dunlap C."/>
        </authorList>
    </citation>
    <scope>NUCLEOTIDE SEQUENCE [LARGE SCALE GENOMIC DNA]</scope>
    <source>
        <strain evidence="3 4">NRRL NRS 1219</strain>
    </source>
</reference>
<evidence type="ECO:0000313" key="3">
    <source>
        <dbReference type="EMBL" id="RNB51703.1"/>
    </source>
</evidence>
<keyword evidence="5" id="KW-1185">Reference proteome</keyword>
<evidence type="ECO:0000313" key="4">
    <source>
        <dbReference type="Proteomes" id="UP000276178"/>
    </source>
</evidence>
<dbReference type="GeneID" id="82809328"/>
<dbReference type="EMBL" id="RHHN01000061">
    <property type="protein sequence ID" value="RNB51703.1"/>
    <property type="molecule type" value="Genomic_DNA"/>
</dbReference>
<feature type="transmembrane region" description="Helical" evidence="1">
    <location>
        <begin position="107"/>
        <end position="125"/>
    </location>
</feature>
<accession>A0A3M8AKP8</accession>
<sequence>MENTNRNDMDNREEIDIPLAVTQESSPLAYQQTATLDTELRLFIGHNADYYLSKWKKTSGNRASWNWAAFIGNIYWMGYRKMYLQVLILAVFYIIAERFLFHSPISATAALAVFCGFLGNTMYYNHAQKKITAIKSQQNDPSTLLNKIKDAGGTSWKGVAAAILPFLLYGLLIGSGTPSKAEIEAINLTEYFPTKHMSERSYNMYDKDGKVIMNSLEVTHAMNNGVAGNQFSVTKKVTITDNNPSLTPTSLLETVYSVSSNTIMQVQSYNTLLDRTDSTEHILLTTSESNWVSDQGENSKITGEITAVDQEVTTPAGTFKNCIEVTEELSDKDGKATVTKYYAPHIGLVLAKYDNGNEEQLVRYNNGM</sequence>
<dbReference type="EMBL" id="BJOD01000089">
    <property type="protein sequence ID" value="GED28675.1"/>
    <property type="molecule type" value="Genomic_DNA"/>
</dbReference>
<dbReference type="Gene3D" id="2.40.360.20">
    <property type="match status" value="1"/>
</dbReference>
<name>A0A3M8AKP8_9BACL</name>
<organism evidence="3 4">
    <name type="scientific">Brevibacillus agri</name>
    <dbReference type="NCBI Taxonomy" id="51101"/>
    <lineage>
        <taxon>Bacteria</taxon>
        <taxon>Bacillati</taxon>
        <taxon>Bacillota</taxon>
        <taxon>Bacilli</taxon>
        <taxon>Bacillales</taxon>
        <taxon>Paenibacillaceae</taxon>
        <taxon>Brevibacillus</taxon>
    </lineage>
</organism>
<reference evidence="2 5" key="2">
    <citation type="submission" date="2019-06" db="EMBL/GenBank/DDBJ databases">
        <title>Whole genome shotgun sequence of Brevibacillus agri NBRC 15538.</title>
        <authorList>
            <person name="Hosoyama A."/>
            <person name="Uohara A."/>
            <person name="Ohji S."/>
            <person name="Ichikawa N."/>
        </authorList>
    </citation>
    <scope>NUCLEOTIDE SEQUENCE [LARGE SCALE GENOMIC DNA]</scope>
    <source>
        <strain evidence="2 5">NBRC 15538</strain>
    </source>
</reference>
<dbReference type="InterPro" id="IPR024399">
    <property type="entry name" value="DUF2628"/>
</dbReference>
<dbReference type="Pfam" id="PF10947">
    <property type="entry name" value="DUF2628"/>
    <property type="match status" value="1"/>
</dbReference>
<evidence type="ECO:0000313" key="5">
    <source>
        <dbReference type="Proteomes" id="UP000317180"/>
    </source>
</evidence>
<keyword evidence="1" id="KW-0812">Transmembrane</keyword>